<dbReference type="SUPFAM" id="SSF48403">
    <property type="entry name" value="Ankyrin repeat"/>
    <property type="match status" value="2"/>
</dbReference>
<dbReference type="RefSeq" id="WP_202244699.1">
    <property type="nucleotide sequence ID" value="NZ_JAESIY010000006.1"/>
</dbReference>
<dbReference type="Pfam" id="PF12796">
    <property type="entry name" value="Ank_2"/>
    <property type="match status" value="3"/>
</dbReference>
<feature type="repeat" description="ANK" evidence="3">
    <location>
        <begin position="337"/>
        <end position="369"/>
    </location>
</feature>
<dbReference type="EMBL" id="JAESIY010000006">
    <property type="protein sequence ID" value="MBL3656903.1"/>
    <property type="molecule type" value="Genomic_DNA"/>
</dbReference>
<evidence type="ECO:0000256" key="2">
    <source>
        <dbReference type="ARBA" id="ARBA00023043"/>
    </source>
</evidence>
<accession>A0A937JYZ2</accession>
<reference evidence="4" key="1">
    <citation type="submission" date="2021-01" db="EMBL/GenBank/DDBJ databases">
        <title>Fulvivirga kasyanovii gen. nov., sp nov., a novel member of the phylum Bacteroidetes isolated from seawater in a mussel farm.</title>
        <authorList>
            <person name="Zhao L.-H."/>
            <person name="Wang Z.-J."/>
        </authorList>
    </citation>
    <scope>NUCLEOTIDE SEQUENCE</scope>
    <source>
        <strain evidence="4">2943</strain>
    </source>
</reference>
<evidence type="ECO:0000313" key="5">
    <source>
        <dbReference type="Proteomes" id="UP000659388"/>
    </source>
</evidence>
<gene>
    <name evidence="4" type="ORF">JL102_12220</name>
</gene>
<organism evidence="4 5">
    <name type="scientific">Fulvivirga sediminis</name>
    <dbReference type="NCBI Taxonomy" id="2803949"/>
    <lineage>
        <taxon>Bacteria</taxon>
        <taxon>Pseudomonadati</taxon>
        <taxon>Bacteroidota</taxon>
        <taxon>Cytophagia</taxon>
        <taxon>Cytophagales</taxon>
        <taxon>Fulvivirgaceae</taxon>
        <taxon>Fulvivirga</taxon>
    </lineage>
</organism>
<protein>
    <submittedName>
        <fullName evidence="4">Ankyrin repeat domain-containing protein</fullName>
    </submittedName>
</protein>
<keyword evidence="2 3" id="KW-0040">ANK repeat</keyword>
<proteinExistence type="predicted"/>
<dbReference type="Proteomes" id="UP000659388">
    <property type="component" value="Unassembled WGS sequence"/>
</dbReference>
<keyword evidence="1" id="KW-0677">Repeat</keyword>
<dbReference type="PROSITE" id="PS50297">
    <property type="entry name" value="ANK_REP_REGION"/>
    <property type="match status" value="2"/>
</dbReference>
<dbReference type="InterPro" id="IPR036770">
    <property type="entry name" value="Ankyrin_rpt-contain_sf"/>
</dbReference>
<dbReference type="InterPro" id="IPR002110">
    <property type="entry name" value="Ankyrin_rpt"/>
</dbReference>
<name>A0A937JYZ2_9BACT</name>
<sequence>MSFFNSFLNKSKPLEEALLEAIKKDNRKKVEELMAIEDINKEDDEFMTPIMHALKYDSFNVCQFLMDNGATLEESIDSDSIISYLVKCNASTELINYMHNRGASTETPYGVPPFEMAVQVGSDFDTFQNVARIAGTKEREGGKPMIHQVIESEAMDLKTKVQVLIMLIEEYDCNINEESKELPVSTKLFNKRDFDLLAEVIKLGASVNGIAGNLQQFLGAKKVKELAPYIMQYPEVNKPEYFLQILDKNTFKDYIQSQGSMAGQGVIPAIVLNSVINDKEKAEVTELALQKGADINELSSENNPTNALCLFIRNYDIGKNDHYVKFLLEHGAKIEDEGFSALMFAVMHNDAHLVELLLSQGADINYVNYYDNTVLNAVIIPGDEDYSNEQERLDMLKLLVQHHVDIHQPISHYKDATTNDTSFFEAVIDLEYSVIGHYLIDNFDVEMNDVIMRLTVKRDLDIDLAKKIIDKNPQVVFTNYLYCKVRDAYFDTGLLPLAITHDKMELAEYILDNYEGIIAHHETKALPMIALRSGYSLDFVKKLISLDPDINRLYYSIYDDDAEGAHSKNIIDVLLRGNQDYDEDIRVELGELMIEKGIDLSEPNKRLVVRPTFLDEEGIIIGAINSEKYETKVLSMLIKHGEDPNKPVNNQNESQIQSIVNRYAGMPDDLMVQYLDFFWDASGIDLTWRNNYGTTILLGAAMQCRPKTIKWLAEKGADVHAIGGFDNSPALHKAISNYSSNNKTDRANTVQALIDCGADIEQFDSEQFTPLMSAANYGCFESVICLLKNGANPNAMNEAGETAAHRAILGTETYEDSENPELTRSKMLAVLKDGGADLNLGSEQQLPPLSLAIVNQQKEFFNTLMQLEININQPDMAGRTPIMLAVAYGDSFFINTLMSQKQIQLDVIDANNESIHFSAVMRMNEEEGVNMLKYFLEQGIPLSEGRDGLNLLHIAAYYVNPSAFEVIKPLFSDINQPDIKGFTPLFWAAYSNVDVDPQKRVYMLKLLIENGADLEHQLEDGANALALAVLAGYKEVADALIEAGINTKAALYYVEKIEGIAPEAIEYLKSNI</sequence>
<evidence type="ECO:0000256" key="3">
    <source>
        <dbReference type="PROSITE-ProRule" id="PRU00023"/>
    </source>
</evidence>
<feature type="repeat" description="ANK" evidence="3">
    <location>
        <begin position="766"/>
        <end position="798"/>
    </location>
</feature>
<keyword evidence="5" id="KW-1185">Reference proteome</keyword>
<comment type="caution">
    <text evidence="4">The sequence shown here is derived from an EMBL/GenBank/DDBJ whole genome shotgun (WGS) entry which is preliminary data.</text>
</comment>
<dbReference type="AlphaFoldDB" id="A0A937JYZ2"/>
<dbReference type="Gene3D" id="1.25.40.20">
    <property type="entry name" value="Ankyrin repeat-containing domain"/>
    <property type="match status" value="4"/>
</dbReference>
<evidence type="ECO:0000313" key="4">
    <source>
        <dbReference type="EMBL" id="MBL3656903.1"/>
    </source>
</evidence>
<dbReference type="PROSITE" id="PS50088">
    <property type="entry name" value="ANK_REPEAT"/>
    <property type="match status" value="2"/>
</dbReference>
<dbReference type="SMART" id="SM00248">
    <property type="entry name" value="ANK"/>
    <property type="match status" value="14"/>
</dbReference>
<evidence type="ECO:0000256" key="1">
    <source>
        <dbReference type="ARBA" id="ARBA00022737"/>
    </source>
</evidence>
<dbReference type="PANTHER" id="PTHR24198">
    <property type="entry name" value="ANKYRIN REPEAT AND PROTEIN KINASE DOMAIN-CONTAINING PROTEIN"/>
    <property type="match status" value="1"/>
</dbReference>
<dbReference type="PANTHER" id="PTHR24198:SF165">
    <property type="entry name" value="ANKYRIN REPEAT-CONTAINING PROTEIN-RELATED"/>
    <property type="match status" value="1"/>
</dbReference>